<feature type="transmembrane region" description="Helical" evidence="1">
    <location>
        <begin position="160"/>
        <end position="183"/>
    </location>
</feature>
<comment type="caution">
    <text evidence="2">The sequence shown here is derived from an EMBL/GenBank/DDBJ whole genome shotgun (WGS) entry which is preliminary data.</text>
</comment>
<reference evidence="2 3" key="1">
    <citation type="submission" date="2018-07" db="EMBL/GenBank/DDBJ databases">
        <title>Dyella solisilvae sp. nov., isolated from the pine and broad-leaved mixed forest soil.</title>
        <authorList>
            <person name="Gao Z."/>
            <person name="Qiu L."/>
        </authorList>
    </citation>
    <scope>NUCLEOTIDE SEQUENCE [LARGE SCALE GENOMIC DNA]</scope>
    <source>
        <strain evidence="2 3">DHG54</strain>
    </source>
</reference>
<keyword evidence="1" id="KW-0812">Transmembrane</keyword>
<evidence type="ECO:0000256" key="1">
    <source>
        <dbReference type="SAM" id="Phobius"/>
    </source>
</evidence>
<keyword evidence="1" id="KW-0472">Membrane</keyword>
<organism evidence="2 3">
    <name type="scientific">Dyella solisilvae</name>
    <dbReference type="NCBI Taxonomy" id="1920168"/>
    <lineage>
        <taxon>Bacteria</taxon>
        <taxon>Pseudomonadati</taxon>
        <taxon>Pseudomonadota</taxon>
        <taxon>Gammaproteobacteria</taxon>
        <taxon>Lysobacterales</taxon>
        <taxon>Rhodanobacteraceae</taxon>
        <taxon>Dyella</taxon>
    </lineage>
</organism>
<proteinExistence type="predicted"/>
<name>A0A370K475_9GAMM</name>
<dbReference type="RefSeq" id="WP_114826298.1">
    <property type="nucleotide sequence ID" value="NZ_QQSY01000005.1"/>
</dbReference>
<feature type="transmembrane region" description="Helical" evidence="1">
    <location>
        <begin position="107"/>
        <end position="126"/>
    </location>
</feature>
<evidence type="ECO:0000313" key="3">
    <source>
        <dbReference type="Proteomes" id="UP000254711"/>
    </source>
</evidence>
<sequence length="191" mass="20888">MRVLVAALLGGIVMFLWGAVSHMALGLGDVGMRQPANEDTVLSVLHPGLGERPGVFLLPSIDPARMSDKAAREAYAAKSKVSPFVLMVYLPEGGDLTDMSGQLPRQWASDTLSALALAFVMALAPFSFMTRLSIALAAAVFAWLSILVPYWNWYHFPTSFILAALIEQLIGWLLAGIVMAWWLGRERRRAT</sequence>
<dbReference type="EMBL" id="QQSY01000005">
    <property type="protein sequence ID" value="RDI97444.1"/>
    <property type="molecule type" value="Genomic_DNA"/>
</dbReference>
<dbReference type="OrthoDB" id="5948702at2"/>
<feature type="transmembrane region" description="Helical" evidence="1">
    <location>
        <begin position="133"/>
        <end position="154"/>
    </location>
</feature>
<protein>
    <submittedName>
        <fullName evidence="2">Uncharacterized protein</fullName>
    </submittedName>
</protein>
<dbReference type="AlphaFoldDB" id="A0A370K475"/>
<keyword evidence="3" id="KW-1185">Reference proteome</keyword>
<gene>
    <name evidence="2" type="ORF">DVT68_17015</name>
</gene>
<dbReference type="Proteomes" id="UP000254711">
    <property type="component" value="Unassembled WGS sequence"/>
</dbReference>
<evidence type="ECO:0000313" key="2">
    <source>
        <dbReference type="EMBL" id="RDI97444.1"/>
    </source>
</evidence>
<accession>A0A370K475</accession>
<keyword evidence="1" id="KW-1133">Transmembrane helix</keyword>